<accession>A0ABW1G0V1</accession>
<dbReference type="NCBIfam" id="TIGR02754">
    <property type="entry name" value="sod_Ni_protease"/>
    <property type="match status" value="1"/>
</dbReference>
<evidence type="ECO:0000256" key="2">
    <source>
        <dbReference type="ARBA" id="ARBA00022801"/>
    </source>
</evidence>
<keyword evidence="2" id="KW-0378">Hydrolase</keyword>
<evidence type="ECO:0000313" key="6">
    <source>
        <dbReference type="EMBL" id="MFC5908311.1"/>
    </source>
</evidence>
<protein>
    <submittedName>
        <fullName evidence="6">Nickel-type superoxide dismutase maturation protease</fullName>
    </submittedName>
</protein>
<reference evidence="7" key="1">
    <citation type="journal article" date="2019" name="Int. J. Syst. Evol. Microbiol.">
        <title>The Global Catalogue of Microorganisms (GCM) 10K type strain sequencing project: providing services to taxonomists for standard genome sequencing and annotation.</title>
        <authorList>
            <consortium name="The Broad Institute Genomics Platform"/>
            <consortium name="The Broad Institute Genome Sequencing Center for Infectious Disease"/>
            <person name="Wu L."/>
            <person name="Ma J."/>
        </authorList>
    </citation>
    <scope>NUCLEOTIDE SEQUENCE [LARGE SCALE GENOMIC DNA]</scope>
    <source>
        <strain evidence="7">JCM 4816</strain>
    </source>
</reference>
<dbReference type="GO" id="GO:0006508">
    <property type="term" value="P:proteolysis"/>
    <property type="evidence" value="ECO:0007669"/>
    <property type="project" value="UniProtKB-KW"/>
</dbReference>
<keyword evidence="3" id="KW-0472">Membrane</keyword>
<dbReference type="GO" id="GO:0008233">
    <property type="term" value="F:peptidase activity"/>
    <property type="evidence" value="ECO:0007669"/>
    <property type="project" value="UniProtKB-KW"/>
</dbReference>
<comment type="subcellular location">
    <subcellularLocation>
        <location evidence="1">Endomembrane system</location>
    </subcellularLocation>
</comment>
<organism evidence="6 7">
    <name type="scientific">Streptacidiphilus monticola</name>
    <dbReference type="NCBI Taxonomy" id="2161674"/>
    <lineage>
        <taxon>Bacteria</taxon>
        <taxon>Bacillati</taxon>
        <taxon>Actinomycetota</taxon>
        <taxon>Actinomycetes</taxon>
        <taxon>Kitasatosporales</taxon>
        <taxon>Streptomycetaceae</taxon>
        <taxon>Streptacidiphilus</taxon>
    </lineage>
</organism>
<dbReference type="InterPro" id="IPR019533">
    <property type="entry name" value="Peptidase_S26"/>
</dbReference>
<evidence type="ECO:0000256" key="4">
    <source>
        <dbReference type="SAM" id="MobiDB-lite"/>
    </source>
</evidence>
<keyword evidence="6" id="KW-0645">Protease</keyword>
<dbReference type="InterPro" id="IPR014124">
    <property type="entry name" value="Pept_S26A_Sod_Ni_maturase"/>
</dbReference>
<sequence length="154" mass="16969">MGDVEATGRGARWEEPALPLQEPPEGGHIHGRLGVVDVDGPSMVPTLMHGDRLLCHYGARVRPGAVVVAKHPLRQDLLVVKRAVERRDGGWWLLSDNPHVESDSRDYGPVPEELVLGRVLCRIGPRPAWLAPARWWSGALRLLPRNAALRLGGR</sequence>
<dbReference type="PANTHER" id="PTHR12383">
    <property type="entry name" value="PROTEASE FAMILY S26 MITOCHONDRIAL INNER MEMBRANE PROTEASE-RELATED"/>
    <property type="match status" value="1"/>
</dbReference>
<dbReference type="Gene3D" id="2.10.109.10">
    <property type="entry name" value="Umud Fragment, subunit A"/>
    <property type="match status" value="1"/>
</dbReference>
<evidence type="ECO:0000256" key="1">
    <source>
        <dbReference type="ARBA" id="ARBA00004308"/>
    </source>
</evidence>
<evidence type="ECO:0000313" key="7">
    <source>
        <dbReference type="Proteomes" id="UP001596174"/>
    </source>
</evidence>
<feature type="domain" description="Peptidase S24/S26A/S26B/S26C" evidence="5">
    <location>
        <begin position="28"/>
        <end position="102"/>
    </location>
</feature>
<dbReference type="EMBL" id="JBHSQJ010000054">
    <property type="protein sequence ID" value="MFC5908311.1"/>
    <property type="molecule type" value="Genomic_DNA"/>
</dbReference>
<dbReference type="SUPFAM" id="SSF51306">
    <property type="entry name" value="LexA/Signal peptidase"/>
    <property type="match status" value="1"/>
</dbReference>
<dbReference type="InterPro" id="IPR015927">
    <property type="entry name" value="Peptidase_S24_S26A/B/C"/>
</dbReference>
<dbReference type="InterPro" id="IPR036286">
    <property type="entry name" value="LexA/Signal_pep-like_sf"/>
</dbReference>
<dbReference type="CDD" id="cd06530">
    <property type="entry name" value="S26_SPase_I"/>
    <property type="match status" value="1"/>
</dbReference>
<evidence type="ECO:0000256" key="3">
    <source>
        <dbReference type="ARBA" id="ARBA00023136"/>
    </source>
</evidence>
<dbReference type="Proteomes" id="UP001596174">
    <property type="component" value="Unassembled WGS sequence"/>
</dbReference>
<gene>
    <name evidence="6" type="primary">sodX</name>
    <name evidence="6" type="ORF">ACFP3V_13955</name>
</gene>
<dbReference type="PANTHER" id="PTHR12383:SF16">
    <property type="entry name" value="MITOCHONDRIAL INNER MEMBRANE PROTEASE SUBUNIT 1"/>
    <property type="match status" value="1"/>
</dbReference>
<feature type="region of interest" description="Disordered" evidence="4">
    <location>
        <begin position="1"/>
        <end position="32"/>
    </location>
</feature>
<proteinExistence type="predicted"/>
<keyword evidence="7" id="KW-1185">Reference proteome</keyword>
<dbReference type="Pfam" id="PF00717">
    <property type="entry name" value="Peptidase_S24"/>
    <property type="match status" value="1"/>
</dbReference>
<dbReference type="RefSeq" id="WP_380583316.1">
    <property type="nucleotide sequence ID" value="NZ_JBHSQJ010000054.1"/>
</dbReference>
<name>A0ABW1G0V1_9ACTN</name>
<evidence type="ECO:0000259" key="5">
    <source>
        <dbReference type="Pfam" id="PF00717"/>
    </source>
</evidence>
<dbReference type="InterPro" id="IPR052064">
    <property type="entry name" value="Mito_IMP1_subunit"/>
</dbReference>
<comment type="caution">
    <text evidence="6">The sequence shown here is derived from an EMBL/GenBank/DDBJ whole genome shotgun (WGS) entry which is preliminary data.</text>
</comment>